<dbReference type="EMBL" id="MN740292">
    <property type="protein sequence ID" value="QHT98385.1"/>
    <property type="molecule type" value="Genomic_DNA"/>
</dbReference>
<dbReference type="AlphaFoldDB" id="A0A6C0J150"/>
<name>A0A6C0J150_9ZZZZ</name>
<protein>
    <submittedName>
        <fullName evidence="1">Uncharacterized protein</fullName>
    </submittedName>
</protein>
<sequence length="162" mass="19292">MTSFLKSAKHVFDVESDLSYVEIVYDRYIRNKGYSTFTDYLNTEPFADWVSLESGNHSIVYEKFLDTMVKKTLEVRQRMAELSLESFLTYDQDIRKYVRVAHAVKILDPTFQPPRINMESAWQVEFIKKFCKKSIIDSIQECKKKSRLKYFFNVLKLIELEQ</sequence>
<accession>A0A6C0J150</accession>
<organism evidence="1">
    <name type="scientific">viral metagenome</name>
    <dbReference type="NCBI Taxonomy" id="1070528"/>
    <lineage>
        <taxon>unclassified sequences</taxon>
        <taxon>metagenomes</taxon>
        <taxon>organismal metagenomes</taxon>
    </lineage>
</organism>
<proteinExistence type="predicted"/>
<evidence type="ECO:0000313" key="1">
    <source>
        <dbReference type="EMBL" id="QHT98385.1"/>
    </source>
</evidence>
<reference evidence="1" key="1">
    <citation type="journal article" date="2020" name="Nature">
        <title>Giant virus diversity and host interactions through global metagenomics.</title>
        <authorList>
            <person name="Schulz F."/>
            <person name="Roux S."/>
            <person name="Paez-Espino D."/>
            <person name="Jungbluth S."/>
            <person name="Walsh D.A."/>
            <person name="Denef V.J."/>
            <person name="McMahon K.D."/>
            <person name="Konstantinidis K.T."/>
            <person name="Eloe-Fadrosh E.A."/>
            <person name="Kyrpides N.C."/>
            <person name="Woyke T."/>
        </authorList>
    </citation>
    <scope>NUCLEOTIDE SEQUENCE</scope>
    <source>
        <strain evidence="1">GVMAG-M-3300025652-16</strain>
    </source>
</reference>